<evidence type="ECO:0000256" key="6">
    <source>
        <dbReference type="ARBA" id="ARBA00022777"/>
    </source>
</evidence>
<sequence>MPSMKVPDKFLLEGGNRSAEECAARCATNCSCVAYAYADLQSSSAKGEVSRCLVWVGDLIDTQMLDGRMAVNGETLYLRVAVAVASRGRNASKNALKIVLPVLASVLMLTCIFCLWFCRFRDKGRRTNSTESQNKLTASNWNEMGQVDHTEDLEFPCIRFADIVAATRNFSETCMIGRGGFGKVYKGTLDRGQVVAIKRLSKNSDQGAEEFKNEAMLISKLQHRNLVRLLGCCTEAAEKLLIYEYLPNKGLDTILFVPQVCLLQTVQ</sequence>
<evidence type="ECO:0000256" key="8">
    <source>
        <dbReference type="ARBA" id="ARBA00023157"/>
    </source>
</evidence>
<keyword evidence="7 12" id="KW-0067">ATP-binding</keyword>
<gene>
    <name evidence="16" type="ORF">TRITD_1Bv1G182500</name>
</gene>
<keyword evidence="3" id="KW-0808">Transferase</keyword>
<feature type="domain" description="Protein kinase" evidence="14">
    <location>
        <begin position="170"/>
        <end position="267"/>
    </location>
</feature>
<dbReference type="Gramene" id="TRITD1Bv1G182500.3">
    <property type="protein sequence ID" value="TRITD1Bv1G182500.3"/>
    <property type="gene ID" value="TRITD1Bv1G182500"/>
</dbReference>
<organism evidence="16 17">
    <name type="scientific">Triticum turgidum subsp. durum</name>
    <name type="common">Durum wheat</name>
    <name type="synonym">Triticum durum</name>
    <dbReference type="NCBI Taxonomy" id="4567"/>
    <lineage>
        <taxon>Eukaryota</taxon>
        <taxon>Viridiplantae</taxon>
        <taxon>Streptophyta</taxon>
        <taxon>Embryophyta</taxon>
        <taxon>Tracheophyta</taxon>
        <taxon>Spermatophyta</taxon>
        <taxon>Magnoliopsida</taxon>
        <taxon>Liliopsida</taxon>
        <taxon>Poales</taxon>
        <taxon>Poaceae</taxon>
        <taxon>BOP clade</taxon>
        <taxon>Pooideae</taxon>
        <taxon>Triticodae</taxon>
        <taxon>Triticeae</taxon>
        <taxon>Triticinae</taxon>
        <taxon>Triticum</taxon>
    </lineage>
</organism>
<keyword evidence="9" id="KW-0325">Glycoprotein</keyword>
<dbReference type="CDD" id="cd01098">
    <property type="entry name" value="PAN_AP_plant"/>
    <property type="match status" value="1"/>
</dbReference>
<evidence type="ECO:0000256" key="9">
    <source>
        <dbReference type="ARBA" id="ARBA00023180"/>
    </source>
</evidence>
<evidence type="ECO:0000259" key="14">
    <source>
        <dbReference type="PROSITE" id="PS50011"/>
    </source>
</evidence>
<dbReference type="PROSITE" id="PS00107">
    <property type="entry name" value="PROTEIN_KINASE_ATP"/>
    <property type="match status" value="1"/>
</dbReference>
<name>A0A9R0R0S6_TRITD</name>
<keyword evidence="2" id="KW-0723">Serine/threonine-protein kinase</keyword>
<dbReference type="Pfam" id="PF08276">
    <property type="entry name" value="PAN_2"/>
    <property type="match status" value="1"/>
</dbReference>
<comment type="catalytic activity">
    <reaction evidence="10">
        <text>L-threonyl-[protein] + ATP = O-phospho-L-threonyl-[protein] + ADP + H(+)</text>
        <dbReference type="Rhea" id="RHEA:46608"/>
        <dbReference type="Rhea" id="RHEA-COMP:11060"/>
        <dbReference type="Rhea" id="RHEA-COMP:11605"/>
        <dbReference type="ChEBI" id="CHEBI:15378"/>
        <dbReference type="ChEBI" id="CHEBI:30013"/>
        <dbReference type="ChEBI" id="CHEBI:30616"/>
        <dbReference type="ChEBI" id="CHEBI:61977"/>
        <dbReference type="ChEBI" id="CHEBI:456216"/>
        <dbReference type="EC" id="2.7.11.1"/>
    </reaction>
</comment>
<evidence type="ECO:0000313" key="16">
    <source>
        <dbReference type="EMBL" id="VAH20973.1"/>
    </source>
</evidence>
<keyword evidence="17" id="KW-1185">Reference proteome</keyword>
<dbReference type="EMBL" id="LT934112">
    <property type="protein sequence ID" value="VAH20973.1"/>
    <property type="molecule type" value="Genomic_DNA"/>
</dbReference>
<dbReference type="InterPro" id="IPR017441">
    <property type="entry name" value="Protein_kinase_ATP_BS"/>
</dbReference>
<keyword evidence="13" id="KW-0472">Membrane</keyword>
<keyword evidence="5 12" id="KW-0547">Nucleotide-binding</keyword>
<accession>A0A9R0R0S6</accession>
<evidence type="ECO:0000256" key="12">
    <source>
        <dbReference type="PROSITE-ProRule" id="PRU10141"/>
    </source>
</evidence>
<dbReference type="PANTHER" id="PTHR32444">
    <property type="entry name" value="BULB-TYPE LECTIN DOMAIN-CONTAINING PROTEIN"/>
    <property type="match status" value="1"/>
</dbReference>
<protein>
    <recommendedName>
        <fullName evidence="1">non-specific serine/threonine protein kinase</fullName>
        <ecNumber evidence="1">2.7.11.1</ecNumber>
    </recommendedName>
</protein>
<evidence type="ECO:0000313" key="17">
    <source>
        <dbReference type="Proteomes" id="UP000324705"/>
    </source>
</evidence>
<dbReference type="Gene3D" id="3.30.200.20">
    <property type="entry name" value="Phosphorylase Kinase, domain 1"/>
    <property type="match status" value="1"/>
</dbReference>
<evidence type="ECO:0000256" key="4">
    <source>
        <dbReference type="ARBA" id="ARBA00022729"/>
    </source>
</evidence>
<evidence type="ECO:0000256" key="1">
    <source>
        <dbReference type="ARBA" id="ARBA00012513"/>
    </source>
</evidence>
<feature type="binding site" evidence="12">
    <location>
        <position position="198"/>
    </location>
    <ligand>
        <name>ATP</name>
        <dbReference type="ChEBI" id="CHEBI:30616"/>
    </ligand>
</feature>
<keyword evidence="13" id="KW-1133">Transmembrane helix</keyword>
<keyword evidence="6" id="KW-0418">Kinase</keyword>
<dbReference type="EC" id="2.7.11.1" evidence="1"/>
<evidence type="ECO:0000256" key="5">
    <source>
        <dbReference type="ARBA" id="ARBA00022741"/>
    </source>
</evidence>
<dbReference type="InterPro" id="IPR000719">
    <property type="entry name" value="Prot_kinase_dom"/>
</dbReference>
<dbReference type="InterPro" id="IPR001245">
    <property type="entry name" value="Ser-Thr/Tyr_kinase_cat_dom"/>
</dbReference>
<dbReference type="PROSITE" id="PS50011">
    <property type="entry name" value="PROTEIN_KINASE_DOM"/>
    <property type="match status" value="1"/>
</dbReference>
<evidence type="ECO:0000256" key="11">
    <source>
        <dbReference type="ARBA" id="ARBA00048679"/>
    </source>
</evidence>
<dbReference type="InterPro" id="IPR003609">
    <property type="entry name" value="Pan_app"/>
</dbReference>
<dbReference type="Pfam" id="PF07714">
    <property type="entry name" value="PK_Tyr_Ser-Thr"/>
    <property type="match status" value="1"/>
</dbReference>
<evidence type="ECO:0000256" key="10">
    <source>
        <dbReference type="ARBA" id="ARBA00047899"/>
    </source>
</evidence>
<dbReference type="InterPro" id="IPR011009">
    <property type="entry name" value="Kinase-like_dom_sf"/>
</dbReference>
<feature type="transmembrane region" description="Helical" evidence="13">
    <location>
        <begin position="98"/>
        <end position="118"/>
    </location>
</feature>
<evidence type="ECO:0000256" key="7">
    <source>
        <dbReference type="ARBA" id="ARBA00022840"/>
    </source>
</evidence>
<dbReference type="SUPFAM" id="SSF56112">
    <property type="entry name" value="Protein kinase-like (PK-like)"/>
    <property type="match status" value="1"/>
</dbReference>
<evidence type="ECO:0000256" key="2">
    <source>
        <dbReference type="ARBA" id="ARBA00022527"/>
    </source>
</evidence>
<keyword evidence="13" id="KW-0812">Transmembrane</keyword>
<keyword evidence="8" id="KW-1015">Disulfide bond</keyword>
<keyword evidence="4" id="KW-0732">Signal</keyword>
<dbReference type="PANTHER" id="PTHR32444:SF182">
    <property type="entry name" value="RECEPTOR-LIKE SERINE_THREONINE-PROTEIN KINASE"/>
    <property type="match status" value="1"/>
</dbReference>
<feature type="domain" description="Apple" evidence="15">
    <location>
        <begin position="1"/>
        <end position="81"/>
    </location>
</feature>
<comment type="catalytic activity">
    <reaction evidence="11">
        <text>L-seryl-[protein] + ATP = O-phospho-L-seryl-[protein] + ADP + H(+)</text>
        <dbReference type="Rhea" id="RHEA:17989"/>
        <dbReference type="Rhea" id="RHEA-COMP:9863"/>
        <dbReference type="Rhea" id="RHEA-COMP:11604"/>
        <dbReference type="ChEBI" id="CHEBI:15378"/>
        <dbReference type="ChEBI" id="CHEBI:29999"/>
        <dbReference type="ChEBI" id="CHEBI:30616"/>
        <dbReference type="ChEBI" id="CHEBI:83421"/>
        <dbReference type="ChEBI" id="CHEBI:456216"/>
        <dbReference type="EC" id="2.7.11.1"/>
    </reaction>
</comment>
<evidence type="ECO:0000256" key="3">
    <source>
        <dbReference type="ARBA" id="ARBA00022679"/>
    </source>
</evidence>
<dbReference type="AlphaFoldDB" id="A0A9R0R0S6"/>
<proteinExistence type="predicted"/>
<dbReference type="PROSITE" id="PS50948">
    <property type="entry name" value="PAN"/>
    <property type="match status" value="1"/>
</dbReference>
<dbReference type="FunFam" id="3.30.200.20:FF:000195">
    <property type="entry name" value="G-type lectin S-receptor-like serine/threonine-protein kinase"/>
    <property type="match status" value="1"/>
</dbReference>
<dbReference type="GO" id="GO:0005524">
    <property type="term" value="F:ATP binding"/>
    <property type="evidence" value="ECO:0007669"/>
    <property type="project" value="UniProtKB-UniRule"/>
</dbReference>
<evidence type="ECO:0000256" key="13">
    <source>
        <dbReference type="SAM" id="Phobius"/>
    </source>
</evidence>
<dbReference type="GO" id="GO:0004674">
    <property type="term" value="F:protein serine/threonine kinase activity"/>
    <property type="evidence" value="ECO:0007669"/>
    <property type="project" value="UniProtKB-KW"/>
</dbReference>
<dbReference type="Proteomes" id="UP000324705">
    <property type="component" value="Chromosome 1B"/>
</dbReference>
<reference evidence="16 17" key="1">
    <citation type="submission" date="2017-09" db="EMBL/GenBank/DDBJ databases">
        <authorList>
            <consortium name="International Durum Wheat Genome Sequencing Consortium (IDWGSC)"/>
            <person name="Milanesi L."/>
        </authorList>
    </citation>
    <scope>NUCLEOTIDE SEQUENCE [LARGE SCALE GENOMIC DNA]</scope>
    <source>
        <strain evidence="17">cv. Svevo</strain>
    </source>
</reference>
<evidence type="ECO:0000259" key="15">
    <source>
        <dbReference type="PROSITE" id="PS50948"/>
    </source>
</evidence>